<name>A0ABT6HYR8_9ACTN</name>
<evidence type="ECO:0000313" key="3">
    <source>
        <dbReference type="Proteomes" id="UP001223144"/>
    </source>
</evidence>
<keyword evidence="1" id="KW-0812">Transmembrane</keyword>
<keyword evidence="3" id="KW-1185">Reference proteome</keyword>
<evidence type="ECO:0000256" key="1">
    <source>
        <dbReference type="SAM" id="Phobius"/>
    </source>
</evidence>
<protein>
    <submittedName>
        <fullName evidence="2">Uncharacterized protein</fullName>
    </submittedName>
</protein>
<keyword evidence="1" id="KW-1133">Transmembrane helix</keyword>
<evidence type="ECO:0000313" key="2">
    <source>
        <dbReference type="EMBL" id="MDH2393866.1"/>
    </source>
</evidence>
<sequence length="54" mass="5461">MNNSTDPQPAVIVVLLALVGIVTGYAAYTSPQLANALVAAAAMAGLAWAVFTSR</sequence>
<proteinExistence type="predicted"/>
<feature type="transmembrane region" description="Helical" evidence="1">
    <location>
        <begin position="33"/>
        <end position="51"/>
    </location>
</feature>
<organism evidence="2 3">
    <name type="scientific">Streptomyces chengmaiensis</name>
    <dbReference type="NCBI Taxonomy" id="3040919"/>
    <lineage>
        <taxon>Bacteria</taxon>
        <taxon>Bacillati</taxon>
        <taxon>Actinomycetota</taxon>
        <taxon>Actinomycetes</taxon>
        <taxon>Kitasatosporales</taxon>
        <taxon>Streptomycetaceae</taxon>
        <taxon>Streptomyces</taxon>
    </lineage>
</organism>
<keyword evidence="1" id="KW-0472">Membrane</keyword>
<dbReference type="EMBL" id="JARWBG010000088">
    <property type="protein sequence ID" value="MDH2393866.1"/>
    <property type="molecule type" value="Genomic_DNA"/>
</dbReference>
<dbReference type="RefSeq" id="WP_279933228.1">
    <property type="nucleotide sequence ID" value="NZ_JARWBG010000088.1"/>
</dbReference>
<dbReference type="Proteomes" id="UP001223144">
    <property type="component" value="Unassembled WGS sequence"/>
</dbReference>
<reference evidence="2 3" key="1">
    <citation type="submission" date="2023-04" db="EMBL/GenBank/DDBJ databases">
        <title>Streptomyces chengmaiensis sp. nov. isolated from the stem of mangrove plant in Hainan.</title>
        <authorList>
            <person name="Huang X."/>
            <person name="Zhou S."/>
            <person name="Chu X."/>
            <person name="Xie Y."/>
            <person name="Lin Y."/>
        </authorList>
    </citation>
    <scope>NUCLEOTIDE SEQUENCE [LARGE SCALE GENOMIC DNA]</scope>
    <source>
        <strain evidence="2 3">HNM0663</strain>
    </source>
</reference>
<gene>
    <name evidence="2" type="ORF">QCN29_34955</name>
</gene>
<feature type="transmembrane region" description="Helical" evidence="1">
    <location>
        <begin position="9"/>
        <end position="27"/>
    </location>
</feature>
<comment type="caution">
    <text evidence="2">The sequence shown here is derived from an EMBL/GenBank/DDBJ whole genome shotgun (WGS) entry which is preliminary data.</text>
</comment>
<accession>A0ABT6HYR8</accession>